<keyword evidence="1" id="KW-0732">Signal</keyword>
<accession>A0A2U3LAR9</accession>
<protein>
    <recommendedName>
        <fullName evidence="4">Lipoprotein</fullName>
    </recommendedName>
</protein>
<feature type="signal peptide" evidence="1">
    <location>
        <begin position="1"/>
        <end position="21"/>
    </location>
</feature>
<feature type="chain" id="PRO_5015713437" description="Lipoprotein" evidence="1">
    <location>
        <begin position="22"/>
        <end position="178"/>
    </location>
</feature>
<reference evidence="3" key="1">
    <citation type="submission" date="2018-02" db="EMBL/GenBank/DDBJ databases">
        <authorList>
            <person name="Hausmann B."/>
        </authorList>
    </citation>
    <scope>NUCLEOTIDE SEQUENCE [LARGE SCALE GENOMIC DNA]</scope>
    <source>
        <strain evidence="3">Peat soil MAG SbA1</strain>
    </source>
</reference>
<evidence type="ECO:0008006" key="4">
    <source>
        <dbReference type="Google" id="ProtNLM"/>
    </source>
</evidence>
<evidence type="ECO:0000256" key="1">
    <source>
        <dbReference type="SAM" id="SignalP"/>
    </source>
</evidence>
<dbReference type="AlphaFoldDB" id="A0A2U3LAR9"/>
<evidence type="ECO:0000313" key="2">
    <source>
        <dbReference type="EMBL" id="SPF48976.1"/>
    </source>
</evidence>
<evidence type="ECO:0000313" key="3">
    <source>
        <dbReference type="Proteomes" id="UP000238701"/>
    </source>
</evidence>
<organism evidence="2 3">
    <name type="scientific">Candidatus Sulfotelmatobacter kueseliae</name>
    <dbReference type="NCBI Taxonomy" id="2042962"/>
    <lineage>
        <taxon>Bacteria</taxon>
        <taxon>Pseudomonadati</taxon>
        <taxon>Acidobacteriota</taxon>
        <taxon>Terriglobia</taxon>
        <taxon>Terriglobales</taxon>
        <taxon>Candidatus Korobacteraceae</taxon>
        <taxon>Candidatus Sulfotelmatobacter</taxon>
    </lineage>
</organism>
<dbReference type="Proteomes" id="UP000238701">
    <property type="component" value="Unassembled WGS sequence"/>
</dbReference>
<proteinExistence type="predicted"/>
<name>A0A2U3LAR9_9BACT</name>
<sequence>MKLRIVSMVGLGLLLASAVAAQTKVAGKMQCPKPGVVGTAEAGDQAGHRLTLEKNTCPWSTPMEMVGEKSKDGTYVAFSENSPTRASTRGTLVGSMENGDKFYLNFDWAVVKDGKPKSVIESVKGTWAFTGGTGKLEGIKGKGTYTASEDETGGAVSMEGEYSVPAAAATKTTAQKQN</sequence>
<dbReference type="EMBL" id="OMOD01000188">
    <property type="protein sequence ID" value="SPF48976.1"/>
    <property type="molecule type" value="Genomic_DNA"/>
</dbReference>
<gene>
    <name evidence="2" type="ORF">SBA1_90110</name>
</gene>